<comment type="subcellular location">
    <subcellularLocation>
        <location evidence="5">Cell inner membrane</location>
        <topology evidence="5">Single-pass membrane protein</topology>
        <orientation evidence="5">Periplasmic side</orientation>
    </subcellularLocation>
    <subcellularLocation>
        <location evidence="1">Membrane</location>
        <topology evidence="1">Single-pass membrane protein</topology>
    </subcellularLocation>
</comment>
<feature type="domain" description="TonB C-terminal" evidence="6">
    <location>
        <begin position="448"/>
        <end position="542"/>
    </location>
</feature>
<dbReference type="PANTHER" id="PTHR34978:SF3">
    <property type="entry name" value="SLR0241 PROTEIN"/>
    <property type="match status" value="1"/>
</dbReference>
<comment type="function">
    <text evidence="5">Interacts with outer membrane receptor proteins that carry out high-affinity binding and energy dependent uptake into the periplasmic space of specific substrates. It could act to transduce energy from the cytoplasmic membrane to specific energy-requiring processes in the outer membrane, resulting in the release into the periplasm of ligands bound by these outer membrane proteins.</text>
</comment>
<dbReference type="Proteomes" id="UP000295293">
    <property type="component" value="Unassembled WGS sequence"/>
</dbReference>
<feature type="transmembrane region" description="Helical" evidence="5">
    <location>
        <begin position="12"/>
        <end position="36"/>
    </location>
</feature>
<name>A0A4R6Z4H5_9GAMM</name>
<evidence type="ECO:0000256" key="1">
    <source>
        <dbReference type="ARBA" id="ARBA00004167"/>
    </source>
</evidence>
<evidence type="ECO:0000256" key="2">
    <source>
        <dbReference type="ARBA" id="ARBA00022692"/>
    </source>
</evidence>
<dbReference type="InterPro" id="IPR006260">
    <property type="entry name" value="TonB/TolA_C"/>
</dbReference>
<dbReference type="CDD" id="cd07341">
    <property type="entry name" value="M56_BlaR1_MecR1_like"/>
    <property type="match status" value="1"/>
</dbReference>
<dbReference type="GO" id="GO:0055085">
    <property type="term" value="P:transmembrane transport"/>
    <property type="evidence" value="ECO:0007669"/>
    <property type="project" value="InterPro"/>
</dbReference>
<evidence type="ECO:0000256" key="3">
    <source>
        <dbReference type="ARBA" id="ARBA00022989"/>
    </source>
</evidence>
<dbReference type="InterPro" id="IPR003538">
    <property type="entry name" value="TonB"/>
</dbReference>
<dbReference type="GO" id="GO:0005886">
    <property type="term" value="C:plasma membrane"/>
    <property type="evidence" value="ECO:0007669"/>
    <property type="project" value="UniProtKB-SubCell"/>
</dbReference>
<feature type="transmembrane region" description="Helical" evidence="5">
    <location>
        <begin position="48"/>
        <end position="68"/>
    </location>
</feature>
<evidence type="ECO:0000313" key="8">
    <source>
        <dbReference type="Proteomes" id="UP000295293"/>
    </source>
</evidence>
<keyword evidence="8" id="KW-1185">Reference proteome</keyword>
<evidence type="ECO:0000256" key="4">
    <source>
        <dbReference type="ARBA" id="ARBA00023136"/>
    </source>
</evidence>
<keyword evidence="3 5" id="KW-1133">Transmembrane helix</keyword>
<dbReference type="NCBIfam" id="TIGR01352">
    <property type="entry name" value="tonB_Cterm"/>
    <property type="match status" value="1"/>
</dbReference>
<comment type="caution">
    <text evidence="5">Lacks conserved residue(s) required for the propagation of feature annotation.</text>
</comment>
<comment type="caution">
    <text evidence="7">The sequence shown here is derived from an EMBL/GenBank/DDBJ whole genome shotgun (WGS) entry which is preliminary data.</text>
</comment>
<dbReference type="InterPro" id="IPR052173">
    <property type="entry name" value="Beta-lactam_resp_regulator"/>
</dbReference>
<keyword evidence="4 5" id="KW-0472">Membrane</keyword>
<keyword evidence="5" id="KW-0997">Cell inner membrane</keyword>
<keyword evidence="2 5" id="KW-0812">Transmembrane</keyword>
<dbReference type="AlphaFoldDB" id="A0A4R6Z4H5"/>
<proteinExistence type="inferred from homology"/>
<dbReference type="PROSITE" id="PS52015">
    <property type="entry name" value="TONB_CTD"/>
    <property type="match status" value="1"/>
</dbReference>
<gene>
    <name evidence="7" type="ORF">DFR29_10394</name>
</gene>
<evidence type="ECO:0000313" key="7">
    <source>
        <dbReference type="EMBL" id="TDR46562.1"/>
    </source>
</evidence>
<dbReference type="Pfam" id="PF05569">
    <property type="entry name" value="Peptidase_M56"/>
    <property type="match status" value="1"/>
</dbReference>
<protein>
    <recommendedName>
        <fullName evidence="5">Protein TonB</fullName>
    </recommendedName>
</protein>
<reference evidence="7 8" key="1">
    <citation type="submission" date="2019-03" db="EMBL/GenBank/DDBJ databases">
        <title>Genomic Encyclopedia of Type Strains, Phase IV (KMG-IV): sequencing the most valuable type-strain genomes for metagenomic binning, comparative biology and taxonomic classification.</title>
        <authorList>
            <person name="Goeker M."/>
        </authorList>
    </citation>
    <scope>NUCLEOTIDE SEQUENCE [LARGE SCALE GENOMIC DNA]</scope>
    <source>
        <strain evidence="7 8">DSM 21667</strain>
    </source>
</reference>
<dbReference type="PANTHER" id="PTHR34978">
    <property type="entry name" value="POSSIBLE SENSOR-TRANSDUCER PROTEIN BLAR"/>
    <property type="match status" value="1"/>
</dbReference>
<keyword evidence="5" id="KW-0735">Signal-anchor</keyword>
<dbReference type="PRINTS" id="PR01374">
    <property type="entry name" value="TONBPROTEIN"/>
</dbReference>
<organism evidence="7 8">
    <name type="scientific">Tahibacter aquaticus</name>
    <dbReference type="NCBI Taxonomy" id="520092"/>
    <lineage>
        <taxon>Bacteria</taxon>
        <taxon>Pseudomonadati</taxon>
        <taxon>Pseudomonadota</taxon>
        <taxon>Gammaproteobacteria</taxon>
        <taxon>Lysobacterales</taxon>
        <taxon>Rhodanobacteraceae</taxon>
        <taxon>Tahibacter</taxon>
    </lineage>
</organism>
<keyword evidence="5" id="KW-0653">Protein transport</keyword>
<accession>A0A4R6Z4H5</accession>
<dbReference type="GO" id="GO:0015891">
    <property type="term" value="P:siderophore transport"/>
    <property type="evidence" value="ECO:0007669"/>
    <property type="project" value="InterPro"/>
</dbReference>
<dbReference type="InterPro" id="IPR008756">
    <property type="entry name" value="Peptidase_M56"/>
</dbReference>
<dbReference type="GO" id="GO:0015031">
    <property type="term" value="P:protein transport"/>
    <property type="evidence" value="ECO:0007669"/>
    <property type="project" value="UniProtKB-UniRule"/>
</dbReference>
<dbReference type="InterPro" id="IPR037682">
    <property type="entry name" value="TonB_C"/>
</dbReference>
<dbReference type="GO" id="GO:0031992">
    <property type="term" value="F:energy transducer activity"/>
    <property type="evidence" value="ECO:0007669"/>
    <property type="project" value="InterPro"/>
</dbReference>
<dbReference type="Pfam" id="PF03544">
    <property type="entry name" value="TonB_C"/>
    <property type="match status" value="1"/>
</dbReference>
<comment type="similarity">
    <text evidence="5">Belongs to the TonB family.</text>
</comment>
<sequence>MDAAFGGMASAMQLLGLVLLHFLWQGAAIGAVFGLLRRQLGAGGPRYTLGMICFFALAAAPVVTALWLSADGAVATAAIAHAAVSTDAGTVYAIPGGALGEWMDYLPWLVAFWAAGVALLSLRALMHWRGLNRLIRGGVAMPDWSGRLRQLCARFGLGKVGLLYSSDVETPTLVGWIRPVILLPAAVALGFPAAQIELILAHELGHLRRWDHLVNLFQVVVETVLFYHPVVHWISRDLRDQREICCDSLVLGLGQANPRDYVATLADLEQLRLEGPASLALSATGGVLLERVQHIAKVPTTRLDLRAPVRLLPLLVVGAAVMVLGYAQRATWENSSMLTLLAPQQIRELLQREPVQIRLAAPAVGDLAVDRRSLRLPRLPVLTEAAPEAGPLPAVSLLQPAVTPVAPETKPVATVEPAAVAPAPLASIPAVAPAAPPTEATPGPLESATLREPMTAHAVQPGYPERALLRGVSGNVRLSYVLDEDGRVRDVKVEQSTPATIFDTAAVTALRKWRFVPGSFEAGTRRYSRQFVFALNGGVAQLPEESVDPNDCRLVTGTRICRRASETVPVELQTTAALD</sequence>
<dbReference type="OrthoDB" id="15218at2"/>
<dbReference type="Gene3D" id="3.30.2420.10">
    <property type="entry name" value="TonB"/>
    <property type="match status" value="1"/>
</dbReference>
<evidence type="ECO:0000256" key="5">
    <source>
        <dbReference type="RuleBase" id="RU362123"/>
    </source>
</evidence>
<keyword evidence="5" id="KW-0813">Transport</keyword>
<dbReference type="SUPFAM" id="SSF74653">
    <property type="entry name" value="TolA/TonB C-terminal domain"/>
    <property type="match status" value="1"/>
</dbReference>
<dbReference type="RefSeq" id="WP_133817703.1">
    <property type="nucleotide sequence ID" value="NZ_SNZH01000003.1"/>
</dbReference>
<evidence type="ECO:0000259" key="6">
    <source>
        <dbReference type="PROSITE" id="PS52015"/>
    </source>
</evidence>
<dbReference type="EMBL" id="SNZH01000003">
    <property type="protein sequence ID" value="TDR46562.1"/>
    <property type="molecule type" value="Genomic_DNA"/>
</dbReference>
<dbReference type="GO" id="GO:0030288">
    <property type="term" value="C:outer membrane-bounded periplasmic space"/>
    <property type="evidence" value="ECO:0007669"/>
    <property type="project" value="InterPro"/>
</dbReference>
<feature type="transmembrane region" description="Helical" evidence="5">
    <location>
        <begin position="105"/>
        <end position="126"/>
    </location>
</feature>
<keyword evidence="5" id="KW-1003">Cell membrane</keyword>